<gene>
    <name evidence="1" type="ORF">LOD99_5417</name>
</gene>
<sequence length="211" mass="24326">MNPHSLNLQQKISRIDLCEIMHKRFANGSSRAVSEILTGDETWIYHYDSETKRMSKEWVEEDAPPPTKVRRARSFGKQMWAIIFRSSGFVEIVALEDRKTVIADWYTTVCLPKVITAIESQREKTGIRGILLHHDNASLHTAIRTRESLENSGLEALPHRPTSPDLAPCNFWLFPRLKDQLRGRRFSTNEELRGALFQAIETYPKKSGIMF</sequence>
<dbReference type="PANTHER" id="PTHR46060">
    <property type="entry name" value="MARINER MOS1 TRANSPOSASE-LIKE PROTEIN"/>
    <property type="match status" value="1"/>
</dbReference>
<accession>A0AAV7JR49</accession>
<organism evidence="1 2">
    <name type="scientific">Oopsacas minuta</name>
    <dbReference type="NCBI Taxonomy" id="111878"/>
    <lineage>
        <taxon>Eukaryota</taxon>
        <taxon>Metazoa</taxon>
        <taxon>Porifera</taxon>
        <taxon>Hexactinellida</taxon>
        <taxon>Hexasterophora</taxon>
        <taxon>Lyssacinosida</taxon>
        <taxon>Leucopsacidae</taxon>
        <taxon>Oopsacas</taxon>
    </lineage>
</organism>
<evidence type="ECO:0000313" key="2">
    <source>
        <dbReference type="Proteomes" id="UP001165289"/>
    </source>
</evidence>
<dbReference type="AlphaFoldDB" id="A0AAV7JR49"/>
<protein>
    <submittedName>
        <fullName evidence="1">Mariner transposase</fullName>
    </submittedName>
</protein>
<dbReference type="Proteomes" id="UP001165289">
    <property type="component" value="Unassembled WGS sequence"/>
</dbReference>
<keyword evidence="2" id="KW-1185">Reference proteome</keyword>
<dbReference type="PANTHER" id="PTHR46060:SF1">
    <property type="entry name" value="MARINER MOS1 TRANSPOSASE-LIKE PROTEIN"/>
    <property type="match status" value="1"/>
</dbReference>
<reference evidence="1 2" key="1">
    <citation type="journal article" date="2023" name="BMC Biol.">
        <title>The compact genome of the sponge Oopsacas minuta (Hexactinellida) is lacking key metazoan core genes.</title>
        <authorList>
            <person name="Santini S."/>
            <person name="Schenkelaars Q."/>
            <person name="Jourda C."/>
            <person name="Duchesne M."/>
            <person name="Belahbib H."/>
            <person name="Rocher C."/>
            <person name="Selva M."/>
            <person name="Riesgo A."/>
            <person name="Vervoort M."/>
            <person name="Leys S.P."/>
            <person name="Kodjabachian L."/>
            <person name="Le Bivic A."/>
            <person name="Borchiellini C."/>
            <person name="Claverie J.M."/>
            <person name="Renard E."/>
        </authorList>
    </citation>
    <scope>NUCLEOTIDE SEQUENCE [LARGE SCALE GENOMIC DNA]</scope>
    <source>
        <strain evidence="1">SPO-2</strain>
    </source>
</reference>
<dbReference type="InterPro" id="IPR052709">
    <property type="entry name" value="Transposase-MT_Hybrid"/>
</dbReference>
<dbReference type="Gene3D" id="3.30.420.10">
    <property type="entry name" value="Ribonuclease H-like superfamily/Ribonuclease H"/>
    <property type="match status" value="1"/>
</dbReference>
<proteinExistence type="predicted"/>
<evidence type="ECO:0000313" key="1">
    <source>
        <dbReference type="EMBL" id="KAI6651270.1"/>
    </source>
</evidence>
<dbReference type="InterPro" id="IPR036397">
    <property type="entry name" value="RNaseH_sf"/>
</dbReference>
<name>A0AAV7JR49_9METZ</name>
<dbReference type="GO" id="GO:0003676">
    <property type="term" value="F:nucleic acid binding"/>
    <property type="evidence" value="ECO:0007669"/>
    <property type="project" value="InterPro"/>
</dbReference>
<comment type="caution">
    <text evidence="1">The sequence shown here is derived from an EMBL/GenBank/DDBJ whole genome shotgun (WGS) entry which is preliminary data.</text>
</comment>
<dbReference type="EMBL" id="JAKMXF010000306">
    <property type="protein sequence ID" value="KAI6651270.1"/>
    <property type="molecule type" value="Genomic_DNA"/>
</dbReference>